<dbReference type="STRING" id="1641165.XM38_18490"/>
<sequence length="68" mass="7323">MNEALLGDVPTKKPKVSVVMDESLKAALEKWAEKESRTVSNLCELILKGAARDAGYLDASGDDEEGND</sequence>
<evidence type="ECO:0000259" key="1">
    <source>
        <dbReference type="Pfam" id="PF07878"/>
    </source>
</evidence>
<dbReference type="Proteomes" id="UP000191901">
    <property type="component" value="Chromosome"/>
</dbReference>
<protein>
    <recommendedName>
        <fullName evidence="1">CopG-like ribbon-helix-helix domain-containing protein</fullName>
    </recommendedName>
</protein>
<reference evidence="2 3" key="1">
    <citation type="journal article" date="2016" name="Biochim. Biophys. Acta">
        <title>Characterization of red-shifted phycobilisomes isolated from the chlorophyll f-containing cyanobacterium Halomicronema hongdechloris.</title>
        <authorList>
            <person name="Li Y."/>
            <person name="Lin Y."/>
            <person name="Garvey C.J."/>
            <person name="Birch D."/>
            <person name="Corkery R.W."/>
            <person name="Loughlin P.C."/>
            <person name="Scheer H."/>
            <person name="Willows R.D."/>
            <person name="Chen M."/>
        </authorList>
    </citation>
    <scope>NUCLEOTIDE SEQUENCE [LARGE SCALE GENOMIC DNA]</scope>
    <source>
        <strain evidence="2 3">C2206</strain>
    </source>
</reference>
<evidence type="ECO:0000313" key="3">
    <source>
        <dbReference type="Proteomes" id="UP000191901"/>
    </source>
</evidence>
<dbReference type="EMBL" id="CP021983">
    <property type="protein sequence ID" value="ASC70308.1"/>
    <property type="molecule type" value="Genomic_DNA"/>
</dbReference>
<evidence type="ECO:0000313" key="2">
    <source>
        <dbReference type="EMBL" id="ASC70308.1"/>
    </source>
</evidence>
<accession>A0A1Z3HJ31</accession>
<dbReference type="InterPro" id="IPR012869">
    <property type="entry name" value="RHH_5"/>
</dbReference>
<keyword evidence="3" id="KW-1185">Reference proteome</keyword>
<name>A0A1Z3HJ31_9CYAN</name>
<dbReference type="InterPro" id="IPR010985">
    <property type="entry name" value="Ribbon_hlx_hlx"/>
</dbReference>
<dbReference type="AlphaFoldDB" id="A0A1Z3HJ31"/>
<dbReference type="Pfam" id="PF07878">
    <property type="entry name" value="RHH_5"/>
    <property type="match status" value="1"/>
</dbReference>
<dbReference type="OrthoDB" id="561648at2"/>
<organism evidence="2 3">
    <name type="scientific">Halomicronema hongdechloris C2206</name>
    <dbReference type="NCBI Taxonomy" id="1641165"/>
    <lineage>
        <taxon>Bacteria</taxon>
        <taxon>Bacillati</taxon>
        <taxon>Cyanobacteriota</taxon>
        <taxon>Cyanophyceae</taxon>
        <taxon>Nodosilineales</taxon>
        <taxon>Nodosilineaceae</taxon>
        <taxon>Halomicronema</taxon>
    </lineage>
</organism>
<dbReference type="RefSeq" id="WP_137455022.1">
    <property type="nucleotide sequence ID" value="NZ_CP021983.2"/>
</dbReference>
<dbReference type="SUPFAM" id="SSF47598">
    <property type="entry name" value="Ribbon-helix-helix"/>
    <property type="match status" value="1"/>
</dbReference>
<dbReference type="KEGG" id="hhg:XM38_012450"/>
<dbReference type="GO" id="GO:0006355">
    <property type="term" value="P:regulation of DNA-templated transcription"/>
    <property type="evidence" value="ECO:0007669"/>
    <property type="project" value="InterPro"/>
</dbReference>
<proteinExistence type="predicted"/>
<feature type="domain" description="CopG-like ribbon-helix-helix" evidence="1">
    <location>
        <begin position="16"/>
        <end position="50"/>
    </location>
</feature>
<gene>
    <name evidence="2" type="ORF">XM38_012450</name>
</gene>